<dbReference type="EMBL" id="JBHPBY010000016">
    <property type="protein sequence ID" value="MFC1849002.1"/>
    <property type="molecule type" value="Genomic_DNA"/>
</dbReference>
<organism evidence="2 3">
    <name type="scientific">candidate division CSSED10-310 bacterium</name>
    <dbReference type="NCBI Taxonomy" id="2855610"/>
    <lineage>
        <taxon>Bacteria</taxon>
        <taxon>Bacteria division CSSED10-310</taxon>
    </lineage>
</organism>
<feature type="region of interest" description="Disordered" evidence="1">
    <location>
        <begin position="258"/>
        <end position="284"/>
    </location>
</feature>
<protein>
    <recommendedName>
        <fullName evidence="4">WD40 repeat domain-containing protein</fullName>
    </recommendedName>
</protein>
<evidence type="ECO:0000313" key="3">
    <source>
        <dbReference type="Proteomes" id="UP001594351"/>
    </source>
</evidence>
<evidence type="ECO:0000256" key="1">
    <source>
        <dbReference type="SAM" id="MobiDB-lite"/>
    </source>
</evidence>
<dbReference type="SUPFAM" id="SSF101898">
    <property type="entry name" value="NHL repeat"/>
    <property type="match status" value="1"/>
</dbReference>
<reference evidence="2 3" key="1">
    <citation type="submission" date="2024-09" db="EMBL/GenBank/DDBJ databases">
        <title>Laminarin stimulates single cell rates of sulfate reduction while oxygen inhibits transcriptomic activity in coastal marine sediment.</title>
        <authorList>
            <person name="Lindsay M."/>
            <person name="Orcutt B."/>
            <person name="Emerson D."/>
            <person name="Stepanauskas R."/>
            <person name="D'Angelo T."/>
        </authorList>
    </citation>
    <scope>NUCLEOTIDE SEQUENCE [LARGE SCALE GENOMIC DNA]</scope>
    <source>
        <strain evidence="2">SAG AM-311-K15</strain>
    </source>
</reference>
<evidence type="ECO:0000313" key="2">
    <source>
        <dbReference type="EMBL" id="MFC1849002.1"/>
    </source>
</evidence>
<feature type="compositionally biased region" description="Polar residues" evidence="1">
    <location>
        <begin position="528"/>
        <end position="563"/>
    </location>
</feature>
<feature type="region of interest" description="Disordered" evidence="1">
    <location>
        <begin position="512"/>
        <end position="565"/>
    </location>
</feature>
<gene>
    <name evidence="2" type="ORF">ACFL27_02225</name>
</gene>
<proteinExistence type="predicted"/>
<name>A0ABV6YS22_UNCC1</name>
<comment type="caution">
    <text evidence="2">The sequence shown here is derived from an EMBL/GenBank/DDBJ whole genome shotgun (WGS) entry which is preliminary data.</text>
</comment>
<dbReference type="Gene3D" id="2.130.10.10">
    <property type="entry name" value="YVTN repeat-like/Quinoprotein amine dehydrogenase"/>
    <property type="match status" value="1"/>
</dbReference>
<accession>A0ABV6YS22</accession>
<dbReference type="Proteomes" id="UP001594351">
    <property type="component" value="Unassembled WGS sequence"/>
</dbReference>
<dbReference type="InterPro" id="IPR015943">
    <property type="entry name" value="WD40/YVTN_repeat-like_dom_sf"/>
</dbReference>
<keyword evidence="3" id="KW-1185">Reference proteome</keyword>
<sequence>MSREKTFVMLIILFILWLPGPLAEAVQSSTWTSGNLKTLQKAEFDEIAITSDGTLTLAPQKEVLSEIDYPLFSVISLSDRKFILGTGDKSLIYSFTVAEKATVLADLNSFAVRALARGPDQRIYVGNQQAQSIDIIKEDGTLSQYYPITEKYIWDMLWDKNGNLFVATGDEGKIYRISAQNKGEVYFEADENNIMHLALTPDGKLLAGSEGSGIVYLISAKNEAHILCDTPLAEISALEVTRAGDIFFSAIPSFGPKMPMMTPTSPPQTSPNSKGNKTEKDDVSNSIDQLMKSPAAPKTYPKEGQASYLYYLPQNGSPRIIWTCPNQIILALTVDDQGNIFVGTGEEAFLYRLNKLFQPTLLYKFAAKHIVCMEHDPAGNIILGTGSPGNLIRVSGKVNNFARHGEFLSEPIDATVPSQWGILSYRADIPTGTGLKLFFRTGNSSVPDRTWGTWTAITAEKIGLGNSNPVTRFAQWKCVMESSKGLKTPSLFSVSVSFQQENLPPSIQDFFVQPDQNSGQKTARDSTAGLNKNDNTNIFSDPNKNYWNTSSYGNKSAKNQQKPGLQKLRWRTSDPNKDVLAFDLSLRTLNQRNWITIEKNISSSLYNLDTHLLPDGQYELKLIAHDTPSNPKDAAQQCEQLIPYFVIDNSAPTLVVKKVSVKDNGNAVINGFIEDKLSHIVSGEYSVNGQNWIMFAPQDNIFDQLQEQFKIQLENLAHNEYFIIIRARDKFNNVGRVLVTFTVQN</sequence>
<evidence type="ECO:0008006" key="4">
    <source>
        <dbReference type="Google" id="ProtNLM"/>
    </source>
</evidence>